<evidence type="ECO:0000313" key="1">
    <source>
        <dbReference type="EMBL" id="QFG67919.1"/>
    </source>
</evidence>
<dbReference type="AlphaFoldDB" id="A0A5J6V232"/>
<dbReference type="InterPro" id="IPR011991">
    <property type="entry name" value="ArsR-like_HTH"/>
</dbReference>
<name>A0A5J6V232_9MICO</name>
<organism evidence="1 2">
    <name type="scientific">Ornithinimicrobium pratense</name>
    <dbReference type="NCBI Taxonomy" id="2593973"/>
    <lineage>
        <taxon>Bacteria</taxon>
        <taxon>Bacillati</taxon>
        <taxon>Actinomycetota</taxon>
        <taxon>Actinomycetes</taxon>
        <taxon>Micrococcales</taxon>
        <taxon>Ornithinimicrobiaceae</taxon>
        <taxon>Ornithinimicrobium</taxon>
    </lineage>
</organism>
<dbReference type="EMBL" id="CP044427">
    <property type="protein sequence ID" value="QFG67919.1"/>
    <property type="molecule type" value="Genomic_DNA"/>
</dbReference>
<dbReference type="InterPro" id="IPR036390">
    <property type="entry name" value="WH_DNA-bd_sf"/>
</dbReference>
<sequence>MESGRWDELERRVAALEAAAGRPAGPGEKDPTAPATFWALEGLRPQAQGSGAVVYAGTFRSEAGEVDWQYAHHVDDLLGAPDAVAGVDEGADRGDLAQVAARLAALGHPARLAILAAVLRGHDRTADLAELLNLGTSGQVYHHVKALTTAGWLRPAARGQVAVPAERVIPLLVAMGVSS</sequence>
<reference evidence="1 2" key="1">
    <citation type="submission" date="2019-09" db="EMBL/GenBank/DDBJ databases">
        <title>Serinicoccus pratensis sp. nov., isolated from meadow soil.</title>
        <authorList>
            <person name="Zhang W."/>
        </authorList>
    </citation>
    <scope>NUCLEOTIDE SEQUENCE [LARGE SCALE GENOMIC DNA]</scope>
    <source>
        <strain evidence="1 2">W204</strain>
    </source>
</reference>
<dbReference type="SUPFAM" id="SSF46785">
    <property type="entry name" value="Winged helix' DNA-binding domain"/>
    <property type="match status" value="1"/>
</dbReference>
<gene>
    <name evidence="1" type="ORF">FY030_03575</name>
</gene>
<dbReference type="InterPro" id="IPR036388">
    <property type="entry name" value="WH-like_DNA-bd_sf"/>
</dbReference>
<dbReference type="KEGG" id="serw:FY030_03575"/>
<dbReference type="Proteomes" id="UP000326546">
    <property type="component" value="Chromosome"/>
</dbReference>
<keyword evidence="2" id="KW-1185">Reference proteome</keyword>
<protein>
    <submittedName>
        <fullName evidence="1">Winged helix-turn-helix transcriptional regulator</fullName>
    </submittedName>
</protein>
<accession>A0A5J6V232</accession>
<dbReference type="OrthoDB" id="3730926at2"/>
<proteinExistence type="predicted"/>
<evidence type="ECO:0000313" key="2">
    <source>
        <dbReference type="Proteomes" id="UP000326546"/>
    </source>
</evidence>
<dbReference type="Gene3D" id="1.10.10.10">
    <property type="entry name" value="Winged helix-like DNA-binding domain superfamily/Winged helix DNA-binding domain"/>
    <property type="match status" value="1"/>
</dbReference>
<dbReference type="RefSeq" id="WP_158060311.1">
    <property type="nucleotide sequence ID" value="NZ_CP044427.1"/>
</dbReference>
<dbReference type="CDD" id="cd00090">
    <property type="entry name" value="HTH_ARSR"/>
    <property type="match status" value="1"/>
</dbReference>